<proteinExistence type="predicted"/>
<reference evidence="3 4" key="1">
    <citation type="journal article" date="2019" name="Mol. Biol. Evol.">
        <title>Blast fungal genomes show frequent chromosomal changes, gene gains and losses, and effector gene turnover.</title>
        <authorList>
            <person name="Gomez Luciano L.B."/>
            <person name="Jason Tsai I."/>
            <person name="Chuma I."/>
            <person name="Tosa Y."/>
            <person name="Chen Y.H."/>
            <person name="Li J.Y."/>
            <person name="Li M.Y."/>
            <person name="Jade Lu M.Y."/>
            <person name="Nakayashiki H."/>
            <person name="Li W.H."/>
        </authorList>
    </citation>
    <scope>NUCLEOTIDE SEQUENCE [LARGE SCALE GENOMIC DNA]</scope>
    <source>
        <strain evidence="3">MZ5-1-6</strain>
    </source>
</reference>
<evidence type="ECO:0000313" key="3">
    <source>
        <dbReference type="EMBL" id="QBZ62196.1"/>
    </source>
</evidence>
<dbReference type="Proteomes" id="UP000294847">
    <property type="component" value="Chromosome 5"/>
</dbReference>
<feature type="transmembrane region" description="Helical" evidence="2">
    <location>
        <begin position="76"/>
        <end position="99"/>
    </location>
</feature>
<feature type="compositionally biased region" description="Basic and acidic residues" evidence="1">
    <location>
        <begin position="126"/>
        <end position="135"/>
    </location>
</feature>
<keyword evidence="2" id="KW-1133">Transmembrane helix</keyword>
<name>A0A4P7NJM8_PYROR</name>
<feature type="region of interest" description="Disordered" evidence="1">
    <location>
        <begin position="104"/>
        <end position="175"/>
    </location>
</feature>
<accession>A0A4P7NJM8</accession>
<protein>
    <submittedName>
        <fullName evidence="3">Uncharacterized protein</fullName>
    </submittedName>
</protein>
<keyword evidence="2" id="KW-0472">Membrane</keyword>
<dbReference type="EMBL" id="CP034208">
    <property type="protein sequence ID" value="QBZ62196.1"/>
    <property type="molecule type" value="Genomic_DNA"/>
</dbReference>
<sequence length="175" mass="18027">MDRVYMYNVATDALLLAAGVGRGGRSAAEVVVLCSRHQRGGGGGVTTRRASPSPTSHQRRQPLECPTPPTPPTIPVAAIADGVAGGGVLLAICALAFILRRSRRGQGKPDGAKAQHKMDTSSGASDNEHNPEKPILDSARSVRLLMTAAPDGTGLVPGELHGGSVPIELQGVDAR</sequence>
<gene>
    <name evidence="3" type="ORF">PoMZ_11073</name>
</gene>
<feature type="compositionally biased region" description="Basic and acidic residues" evidence="1">
    <location>
        <begin position="110"/>
        <end position="119"/>
    </location>
</feature>
<evidence type="ECO:0000256" key="2">
    <source>
        <dbReference type="SAM" id="Phobius"/>
    </source>
</evidence>
<evidence type="ECO:0000256" key="1">
    <source>
        <dbReference type="SAM" id="MobiDB-lite"/>
    </source>
</evidence>
<dbReference type="AlphaFoldDB" id="A0A4P7NJM8"/>
<feature type="region of interest" description="Disordered" evidence="1">
    <location>
        <begin position="38"/>
        <end position="69"/>
    </location>
</feature>
<keyword evidence="2" id="KW-0812">Transmembrane</keyword>
<evidence type="ECO:0000313" key="4">
    <source>
        <dbReference type="Proteomes" id="UP000294847"/>
    </source>
</evidence>
<organism evidence="3 4">
    <name type="scientific">Pyricularia oryzae</name>
    <name type="common">Rice blast fungus</name>
    <name type="synonym">Magnaporthe oryzae</name>
    <dbReference type="NCBI Taxonomy" id="318829"/>
    <lineage>
        <taxon>Eukaryota</taxon>
        <taxon>Fungi</taxon>
        <taxon>Dikarya</taxon>
        <taxon>Ascomycota</taxon>
        <taxon>Pezizomycotina</taxon>
        <taxon>Sordariomycetes</taxon>
        <taxon>Sordariomycetidae</taxon>
        <taxon>Magnaporthales</taxon>
        <taxon>Pyriculariaceae</taxon>
        <taxon>Pyricularia</taxon>
    </lineage>
</organism>